<evidence type="ECO:0000313" key="2">
    <source>
        <dbReference type="Proteomes" id="UP001498398"/>
    </source>
</evidence>
<proteinExistence type="predicted"/>
<accession>A0ABR1JA04</accession>
<keyword evidence="2" id="KW-1185">Reference proteome</keyword>
<comment type="caution">
    <text evidence="1">The sequence shown here is derived from an EMBL/GenBank/DDBJ whole genome shotgun (WGS) entry which is preliminary data.</text>
</comment>
<name>A0ABR1JA04_9AGAR</name>
<gene>
    <name evidence="1" type="ORF">VKT23_011927</name>
</gene>
<organism evidence="1 2">
    <name type="scientific">Marasmiellus scandens</name>
    <dbReference type="NCBI Taxonomy" id="2682957"/>
    <lineage>
        <taxon>Eukaryota</taxon>
        <taxon>Fungi</taxon>
        <taxon>Dikarya</taxon>
        <taxon>Basidiomycota</taxon>
        <taxon>Agaricomycotina</taxon>
        <taxon>Agaricomycetes</taxon>
        <taxon>Agaricomycetidae</taxon>
        <taxon>Agaricales</taxon>
        <taxon>Marasmiineae</taxon>
        <taxon>Omphalotaceae</taxon>
        <taxon>Marasmiellus</taxon>
    </lineage>
</organism>
<dbReference type="EMBL" id="JBANRG010000027">
    <property type="protein sequence ID" value="KAK7453251.1"/>
    <property type="molecule type" value="Genomic_DNA"/>
</dbReference>
<evidence type="ECO:0000313" key="1">
    <source>
        <dbReference type="EMBL" id="KAK7453251.1"/>
    </source>
</evidence>
<reference evidence="1 2" key="1">
    <citation type="submission" date="2024-01" db="EMBL/GenBank/DDBJ databases">
        <title>A draft genome for the cacao thread blight pathogen Marasmiellus scandens.</title>
        <authorList>
            <person name="Baruah I.K."/>
            <person name="Leung J."/>
            <person name="Bukari Y."/>
            <person name="Amoako-Attah I."/>
            <person name="Meinhardt L.W."/>
            <person name="Bailey B.A."/>
            <person name="Cohen S.P."/>
        </authorList>
    </citation>
    <scope>NUCLEOTIDE SEQUENCE [LARGE SCALE GENOMIC DNA]</scope>
    <source>
        <strain evidence="1 2">GH-19</strain>
    </source>
</reference>
<protein>
    <submittedName>
        <fullName evidence="1">Uncharacterized protein</fullName>
    </submittedName>
</protein>
<dbReference type="Proteomes" id="UP001498398">
    <property type="component" value="Unassembled WGS sequence"/>
</dbReference>
<sequence length="109" mass="11885">MHRRHPASQDNLISISVGSSTSHSLRLIYCCTTNVAASQGVPTIPVTPPVLPIPFLQPWDESGLGLNFSTQATFSKTRPTPLLSIPVDPSLCPRSGLTRSLLRNQIYPY</sequence>